<evidence type="ECO:0000313" key="8">
    <source>
        <dbReference type="EMBL" id="KAL3762033.1"/>
    </source>
</evidence>
<feature type="domain" description="Acylphosphatase-like" evidence="7">
    <location>
        <begin position="10"/>
        <end position="104"/>
    </location>
</feature>
<evidence type="ECO:0000256" key="1">
    <source>
        <dbReference type="ARBA" id="ARBA00005614"/>
    </source>
</evidence>
<dbReference type="PROSITE" id="PS00150">
    <property type="entry name" value="ACYLPHOSPHATASE_1"/>
    <property type="match status" value="1"/>
</dbReference>
<feature type="active site" evidence="5">
    <location>
        <position position="25"/>
    </location>
</feature>
<evidence type="ECO:0000256" key="4">
    <source>
        <dbReference type="ARBA" id="ARBA00047645"/>
    </source>
</evidence>
<evidence type="ECO:0000259" key="7">
    <source>
        <dbReference type="PROSITE" id="PS51160"/>
    </source>
</evidence>
<sequence length="104" mass="11914">MMNSSKLYVSTKFEVLGVVQGVFFRKFTKAKAIELGLTGWCRNTPRGTVEGEFEYVKGEGDNKVAEFRHWLCKVGSTNSRIERCAFSEEVISETQRFESFCIVR</sequence>
<comment type="similarity">
    <text evidence="1 6">Belongs to the acylphosphatase family.</text>
</comment>
<proteinExistence type="inferred from homology"/>
<keyword evidence="3 5" id="KW-0378">Hydrolase</keyword>
<evidence type="ECO:0000256" key="2">
    <source>
        <dbReference type="ARBA" id="ARBA00012150"/>
    </source>
</evidence>
<dbReference type="InterPro" id="IPR017968">
    <property type="entry name" value="Acylphosphatase_CS"/>
</dbReference>
<dbReference type="GO" id="GO:0003998">
    <property type="term" value="F:acylphosphatase activity"/>
    <property type="evidence" value="ECO:0007669"/>
    <property type="project" value="UniProtKB-EC"/>
</dbReference>
<dbReference type="PRINTS" id="PR00112">
    <property type="entry name" value="ACYLPHPHTASE"/>
</dbReference>
<dbReference type="InterPro" id="IPR020456">
    <property type="entry name" value="Acylphosphatase"/>
</dbReference>
<feature type="active site" evidence="5">
    <location>
        <position position="43"/>
    </location>
</feature>
<dbReference type="Proteomes" id="UP001530293">
    <property type="component" value="Unassembled WGS sequence"/>
</dbReference>
<dbReference type="PANTHER" id="PTHR10029:SF3">
    <property type="entry name" value="ACYLPHOSPHATASE-RELATED"/>
    <property type="match status" value="1"/>
</dbReference>
<dbReference type="InterPro" id="IPR001792">
    <property type="entry name" value="Acylphosphatase-like_dom"/>
</dbReference>
<protein>
    <recommendedName>
        <fullName evidence="2 5">acylphosphatase</fullName>
        <ecNumber evidence="2 5">3.6.1.7</ecNumber>
    </recommendedName>
</protein>
<dbReference type="PANTHER" id="PTHR10029">
    <property type="entry name" value="ACYLPHOSPHATASE"/>
    <property type="match status" value="1"/>
</dbReference>
<evidence type="ECO:0000256" key="3">
    <source>
        <dbReference type="ARBA" id="ARBA00022801"/>
    </source>
</evidence>
<dbReference type="Pfam" id="PF00708">
    <property type="entry name" value="Acylphosphatase"/>
    <property type="match status" value="1"/>
</dbReference>
<reference evidence="8 9" key="1">
    <citation type="submission" date="2024-10" db="EMBL/GenBank/DDBJ databases">
        <title>Updated reference genomes for cyclostephanoid diatoms.</title>
        <authorList>
            <person name="Roberts W.R."/>
            <person name="Alverson A.J."/>
        </authorList>
    </citation>
    <scope>NUCLEOTIDE SEQUENCE [LARGE SCALE GENOMIC DNA]</scope>
    <source>
        <strain evidence="8 9">AJA232-27</strain>
    </source>
</reference>
<dbReference type="InterPro" id="IPR036046">
    <property type="entry name" value="Acylphosphatase-like_dom_sf"/>
</dbReference>
<evidence type="ECO:0000256" key="6">
    <source>
        <dbReference type="RuleBase" id="RU004168"/>
    </source>
</evidence>
<dbReference type="EMBL" id="JALLBG020000143">
    <property type="protein sequence ID" value="KAL3762033.1"/>
    <property type="molecule type" value="Genomic_DNA"/>
</dbReference>
<accession>A0ABD3MDL7</accession>
<comment type="catalytic activity">
    <reaction evidence="4 5">
        <text>an acyl phosphate + H2O = a carboxylate + phosphate + H(+)</text>
        <dbReference type="Rhea" id="RHEA:14965"/>
        <dbReference type="ChEBI" id="CHEBI:15377"/>
        <dbReference type="ChEBI" id="CHEBI:15378"/>
        <dbReference type="ChEBI" id="CHEBI:29067"/>
        <dbReference type="ChEBI" id="CHEBI:43474"/>
        <dbReference type="ChEBI" id="CHEBI:59918"/>
        <dbReference type="EC" id="3.6.1.7"/>
    </reaction>
</comment>
<dbReference type="SUPFAM" id="SSF54975">
    <property type="entry name" value="Acylphosphatase/BLUF domain-like"/>
    <property type="match status" value="1"/>
</dbReference>
<evidence type="ECO:0000313" key="9">
    <source>
        <dbReference type="Proteomes" id="UP001530293"/>
    </source>
</evidence>
<dbReference type="AlphaFoldDB" id="A0ABD3MDL7"/>
<keyword evidence="9" id="KW-1185">Reference proteome</keyword>
<dbReference type="PROSITE" id="PS51160">
    <property type="entry name" value="ACYLPHOSPHATASE_3"/>
    <property type="match status" value="1"/>
</dbReference>
<comment type="caution">
    <text evidence="8">The sequence shown here is derived from an EMBL/GenBank/DDBJ whole genome shotgun (WGS) entry which is preliminary data.</text>
</comment>
<evidence type="ECO:0000256" key="5">
    <source>
        <dbReference type="PROSITE-ProRule" id="PRU00520"/>
    </source>
</evidence>
<gene>
    <name evidence="8" type="ORF">ACHAWU_002129</name>
</gene>
<organism evidence="8 9">
    <name type="scientific">Discostella pseudostelligera</name>
    <dbReference type="NCBI Taxonomy" id="259834"/>
    <lineage>
        <taxon>Eukaryota</taxon>
        <taxon>Sar</taxon>
        <taxon>Stramenopiles</taxon>
        <taxon>Ochrophyta</taxon>
        <taxon>Bacillariophyta</taxon>
        <taxon>Coscinodiscophyceae</taxon>
        <taxon>Thalassiosirophycidae</taxon>
        <taxon>Stephanodiscales</taxon>
        <taxon>Stephanodiscaceae</taxon>
        <taxon>Discostella</taxon>
    </lineage>
</organism>
<name>A0ABD3MDL7_9STRA</name>
<dbReference type="Gene3D" id="3.30.70.100">
    <property type="match status" value="1"/>
</dbReference>
<dbReference type="EC" id="3.6.1.7" evidence="2 5"/>